<dbReference type="AlphaFoldDB" id="A0A4P6HHD2"/>
<dbReference type="SUPFAM" id="SSF54862">
    <property type="entry name" value="4Fe-4S ferredoxins"/>
    <property type="match status" value="1"/>
</dbReference>
<dbReference type="Gene3D" id="3.30.70.20">
    <property type="match status" value="1"/>
</dbReference>
<evidence type="ECO:0000259" key="1">
    <source>
        <dbReference type="PROSITE" id="PS51379"/>
    </source>
</evidence>
<organism evidence="2 3">
    <name type="scientific">Solidesulfovibrio carbinolicus</name>
    <dbReference type="NCBI Taxonomy" id="296842"/>
    <lineage>
        <taxon>Bacteria</taxon>
        <taxon>Pseudomonadati</taxon>
        <taxon>Thermodesulfobacteriota</taxon>
        <taxon>Desulfovibrionia</taxon>
        <taxon>Desulfovibrionales</taxon>
        <taxon>Desulfovibrionaceae</taxon>
        <taxon>Solidesulfovibrio</taxon>
    </lineage>
</organism>
<dbReference type="PROSITE" id="PS51379">
    <property type="entry name" value="4FE4S_FER_2"/>
    <property type="match status" value="1"/>
</dbReference>
<evidence type="ECO:0000313" key="3">
    <source>
        <dbReference type="Proteomes" id="UP000293296"/>
    </source>
</evidence>
<evidence type="ECO:0000313" key="2">
    <source>
        <dbReference type="EMBL" id="QAZ65754.1"/>
    </source>
</evidence>
<accession>A0A4P6HHD2</accession>
<protein>
    <submittedName>
        <fullName evidence="2">Ferredoxin</fullName>
    </submittedName>
</protein>
<dbReference type="Proteomes" id="UP000293296">
    <property type="component" value="Chromosome"/>
</dbReference>
<reference evidence="2 3" key="1">
    <citation type="submission" date="2018-02" db="EMBL/GenBank/DDBJ databases">
        <title>Genome sequence of Desulfovibrio carbinolicus DSM 3852.</title>
        <authorList>
            <person name="Wilbanks E."/>
            <person name="Skennerton C.T."/>
            <person name="Orphan V.J."/>
        </authorList>
    </citation>
    <scope>NUCLEOTIDE SEQUENCE [LARGE SCALE GENOMIC DNA]</scope>
    <source>
        <strain evidence="2 3">DSM 3852</strain>
    </source>
</reference>
<sequence>METILTAYSVNPVCCNGCGACAAMAPELFAMDEATEKPVLLLAEAPVDDVERAMAFCPHDCIEAD</sequence>
<gene>
    <name evidence="2" type="ORF">C3Y92_00240</name>
</gene>
<dbReference type="KEGG" id="dcb:C3Y92_00240"/>
<keyword evidence="3" id="KW-1185">Reference proteome</keyword>
<dbReference type="EMBL" id="CP026538">
    <property type="protein sequence ID" value="QAZ65754.1"/>
    <property type="molecule type" value="Genomic_DNA"/>
</dbReference>
<proteinExistence type="predicted"/>
<name>A0A4P6HHD2_9BACT</name>
<dbReference type="OrthoDB" id="5471967at2"/>
<feature type="domain" description="4Fe-4S ferredoxin-type" evidence="1">
    <location>
        <begin position="6"/>
        <end position="34"/>
    </location>
</feature>
<dbReference type="InterPro" id="IPR017896">
    <property type="entry name" value="4Fe4S_Fe-S-bd"/>
</dbReference>
<dbReference type="RefSeq" id="WP_006920093.1">
    <property type="nucleotide sequence ID" value="NZ_CP026538.1"/>
</dbReference>
<dbReference type="Pfam" id="PF13370">
    <property type="entry name" value="Fer4_13"/>
    <property type="match status" value="1"/>
</dbReference>